<accession>A0A9J6A001</accession>
<protein>
    <submittedName>
        <fullName evidence="1">Uncharacterized protein</fullName>
    </submittedName>
</protein>
<reference evidence="1 2" key="1">
    <citation type="submission" date="2020-09" db="EMBL/GenBank/DDBJ databases">
        <title>De no assembly of potato wild relative species, Solanum commersonii.</title>
        <authorList>
            <person name="Cho K."/>
        </authorList>
    </citation>
    <scope>NUCLEOTIDE SEQUENCE [LARGE SCALE GENOMIC DNA]</scope>
    <source>
        <strain evidence="1">LZ3.2</strain>
        <tissue evidence="1">Leaf</tissue>
    </source>
</reference>
<evidence type="ECO:0000313" key="2">
    <source>
        <dbReference type="Proteomes" id="UP000824120"/>
    </source>
</evidence>
<keyword evidence="2" id="KW-1185">Reference proteome</keyword>
<name>A0A9J6A001_SOLCO</name>
<sequence>MIFSYCLVTGICGFVGNVSMNAISELSSNFRAAPGLSPFSNEEIRCKVQDCCQGAGESLSPLSVLRIPGA</sequence>
<dbReference type="AlphaFoldDB" id="A0A9J6A001"/>
<comment type="caution">
    <text evidence="1">The sequence shown here is derived from an EMBL/GenBank/DDBJ whole genome shotgun (WGS) entry which is preliminary data.</text>
</comment>
<evidence type="ECO:0000313" key="1">
    <source>
        <dbReference type="EMBL" id="KAG5617431.1"/>
    </source>
</evidence>
<organism evidence="1 2">
    <name type="scientific">Solanum commersonii</name>
    <name type="common">Commerson's wild potato</name>
    <name type="synonym">Commerson's nightshade</name>
    <dbReference type="NCBI Taxonomy" id="4109"/>
    <lineage>
        <taxon>Eukaryota</taxon>
        <taxon>Viridiplantae</taxon>
        <taxon>Streptophyta</taxon>
        <taxon>Embryophyta</taxon>
        <taxon>Tracheophyta</taxon>
        <taxon>Spermatophyta</taxon>
        <taxon>Magnoliopsida</taxon>
        <taxon>eudicotyledons</taxon>
        <taxon>Gunneridae</taxon>
        <taxon>Pentapetalae</taxon>
        <taxon>asterids</taxon>
        <taxon>lamiids</taxon>
        <taxon>Solanales</taxon>
        <taxon>Solanaceae</taxon>
        <taxon>Solanoideae</taxon>
        <taxon>Solaneae</taxon>
        <taxon>Solanum</taxon>
    </lineage>
</organism>
<proteinExistence type="predicted"/>
<dbReference type="Proteomes" id="UP000824120">
    <property type="component" value="Chromosome 3"/>
</dbReference>
<dbReference type="EMBL" id="JACXVP010000003">
    <property type="protein sequence ID" value="KAG5617431.1"/>
    <property type="molecule type" value="Genomic_DNA"/>
</dbReference>
<gene>
    <name evidence="1" type="ORF">H5410_017255</name>
</gene>